<dbReference type="Pfam" id="PF00494">
    <property type="entry name" value="SQS_PSY"/>
    <property type="match status" value="1"/>
</dbReference>
<evidence type="ECO:0008006" key="3">
    <source>
        <dbReference type="Google" id="ProtNLM"/>
    </source>
</evidence>
<accession>A0ABN1G3X6</accession>
<dbReference type="Proteomes" id="UP001500866">
    <property type="component" value="Unassembled WGS sequence"/>
</dbReference>
<dbReference type="RefSeq" id="WP_343812766.1">
    <property type="nucleotide sequence ID" value="NZ_BAAADS010000015.1"/>
</dbReference>
<evidence type="ECO:0000313" key="1">
    <source>
        <dbReference type="EMBL" id="GAA0603613.1"/>
    </source>
</evidence>
<dbReference type="Gene3D" id="1.10.600.10">
    <property type="entry name" value="Farnesyl Diphosphate Synthase"/>
    <property type="match status" value="1"/>
</dbReference>
<proteinExistence type="predicted"/>
<dbReference type="EMBL" id="BAAADS010000015">
    <property type="protein sequence ID" value="GAA0603613.1"/>
    <property type="molecule type" value="Genomic_DNA"/>
</dbReference>
<dbReference type="InterPro" id="IPR044844">
    <property type="entry name" value="Trans_IPPS_euk-type"/>
</dbReference>
<sequence>MSEAKKLEKDAMQVLKLTSRTFYIPITLLKPVLKKTVGSAYLCMRAIDEMEDHEELDTETKSHLLRSTKVLLQSEFDQDAYRELLKPYERLLPEVTLRLGDWLEVCPEDIVEQVKESTSVMAGGMADWAEKGWNVKTKEDLDDYTYYVAGLVGVMLSDIWEWYDGTTTDRDLAIGYGRGLQAVNILRNQDEDSERGVNFVPEGWNRNDMFHYTETNLAKADEYMNDINTRTIKVFCRIPLALAKRTVKALKEGREKISRNEVETIVEDIKEK</sequence>
<keyword evidence="2" id="KW-1185">Reference proteome</keyword>
<dbReference type="PANTHER" id="PTHR11626:SF2">
    <property type="entry name" value="SQUALENE SYNTHASE"/>
    <property type="match status" value="1"/>
</dbReference>
<gene>
    <name evidence="1" type="ORF">GCM10009001_20810</name>
</gene>
<reference evidence="1 2" key="1">
    <citation type="journal article" date="2019" name="Int. J. Syst. Evol. Microbiol.">
        <title>The Global Catalogue of Microorganisms (GCM) 10K type strain sequencing project: providing services to taxonomists for standard genome sequencing and annotation.</title>
        <authorList>
            <consortium name="The Broad Institute Genomics Platform"/>
            <consortium name="The Broad Institute Genome Sequencing Center for Infectious Disease"/>
            <person name="Wu L."/>
            <person name="Ma J."/>
        </authorList>
    </citation>
    <scope>NUCLEOTIDE SEQUENCE [LARGE SCALE GENOMIC DNA]</scope>
    <source>
        <strain evidence="1 2">JCM 15395</strain>
    </source>
</reference>
<evidence type="ECO:0000313" key="2">
    <source>
        <dbReference type="Proteomes" id="UP001500866"/>
    </source>
</evidence>
<dbReference type="InterPro" id="IPR002060">
    <property type="entry name" value="Squ/phyt_synthse"/>
</dbReference>
<comment type="caution">
    <text evidence="1">The sequence shown here is derived from an EMBL/GenBank/DDBJ whole genome shotgun (WGS) entry which is preliminary data.</text>
</comment>
<dbReference type="InterPro" id="IPR008949">
    <property type="entry name" value="Isoprenoid_synthase_dom_sf"/>
</dbReference>
<organism evidence="1 2">
    <name type="scientific">Virgibacillus siamensis</name>
    <dbReference type="NCBI Taxonomy" id="480071"/>
    <lineage>
        <taxon>Bacteria</taxon>
        <taxon>Bacillati</taxon>
        <taxon>Bacillota</taxon>
        <taxon>Bacilli</taxon>
        <taxon>Bacillales</taxon>
        <taxon>Bacillaceae</taxon>
        <taxon>Virgibacillus</taxon>
    </lineage>
</organism>
<protein>
    <recommendedName>
        <fullName evidence="3">Phytoene/squalene synthase family protein</fullName>
    </recommendedName>
</protein>
<dbReference type="PANTHER" id="PTHR11626">
    <property type="entry name" value="FARNESYL-DIPHOSPHATE FARNESYLTRANSFERASE"/>
    <property type="match status" value="1"/>
</dbReference>
<name>A0ABN1G3X6_9BACI</name>
<dbReference type="SUPFAM" id="SSF48576">
    <property type="entry name" value="Terpenoid synthases"/>
    <property type="match status" value="1"/>
</dbReference>